<reference evidence="1" key="1">
    <citation type="journal article" date="2023" name="G3 (Bethesda)">
        <title>Whole genome assemblies of Zophobas morio and Tenebrio molitor.</title>
        <authorList>
            <person name="Kaur S."/>
            <person name="Stinson S.A."/>
            <person name="diCenzo G.C."/>
        </authorList>
    </citation>
    <scope>NUCLEOTIDE SEQUENCE</scope>
    <source>
        <strain evidence="1">QUZm001</strain>
    </source>
</reference>
<evidence type="ECO:0000313" key="1">
    <source>
        <dbReference type="EMBL" id="KAJ3648963.1"/>
    </source>
</evidence>
<dbReference type="AlphaFoldDB" id="A0AA38I464"/>
<gene>
    <name evidence="1" type="ORF">Zmor_020728</name>
</gene>
<protein>
    <submittedName>
        <fullName evidence="1">Uncharacterized protein</fullName>
    </submittedName>
</protein>
<comment type="caution">
    <text evidence="1">The sequence shown here is derived from an EMBL/GenBank/DDBJ whole genome shotgun (WGS) entry which is preliminary data.</text>
</comment>
<accession>A0AA38I464</accession>
<dbReference type="EMBL" id="JALNTZ010000006">
    <property type="protein sequence ID" value="KAJ3648963.1"/>
    <property type="molecule type" value="Genomic_DNA"/>
</dbReference>
<keyword evidence="2" id="KW-1185">Reference proteome</keyword>
<name>A0AA38I464_9CUCU</name>
<dbReference type="Proteomes" id="UP001168821">
    <property type="component" value="Unassembled WGS sequence"/>
</dbReference>
<sequence length="134" mass="15464">MSGKFDLKYLCDLSSRISRNLDAERLYNISGLNMTIVTLCRCRVLTRKTKESSGDVKLNLIGMANAIISTFLRIARVYWKPSAERTAKISDLKRIGSFSEGWKRNRVSYTIKWCGRCQFPVIRLSKKTLRLRLP</sequence>
<proteinExistence type="predicted"/>
<evidence type="ECO:0000313" key="2">
    <source>
        <dbReference type="Proteomes" id="UP001168821"/>
    </source>
</evidence>
<organism evidence="1 2">
    <name type="scientific">Zophobas morio</name>
    <dbReference type="NCBI Taxonomy" id="2755281"/>
    <lineage>
        <taxon>Eukaryota</taxon>
        <taxon>Metazoa</taxon>
        <taxon>Ecdysozoa</taxon>
        <taxon>Arthropoda</taxon>
        <taxon>Hexapoda</taxon>
        <taxon>Insecta</taxon>
        <taxon>Pterygota</taxon>
        <taxon>Neoptera</taxon>
        <taxon>Endopterygota</taxon>
        <taxon>Coleoptera</taxon>
        <taxon>Polyphaga</taxon>
        <taxon>Cucujiformia</taxon>
        <taxon>Tenebrionidae</taxon>
        <taxon>Zophobas</taxon>
    </lineage>
</organism>